<feature type="compositionally biased region" description="Polar residues" evidence="1">
    <location>
        <begin position="22"/>
        <end position="31"/>
    </location>
</feature>
<sequence length="61" mass="6652">MRVGTRVSFGHRKAETVDLSRNPGQLRTQKAGTHGTESEPGGVSDTERRKEAVGDRTPSIF</sequence>
<organism evidence="2 3">
    <name type="scientific">Cytobacillus firmus</name>
    <name type="common">Bacillus firmus</name>
    <dbReference type="NCBI Taxonomy" id="1399"/>
    <lineage>
        <taxon>Bacteria</taxon>
        <taxon>Bacillati</taxon>
        <taxon>Bacillota</taxon>
        <taxon>Bacilli</taxon>
        <taxon>Bacillales</taxon>
        <taxon>Bacillaceae</taxon>
        <taxon>Cytobacillus</taxon>
    </lineage>
</organism>
<feature type="compositionally biased region" description="Basic and acidic residues" evidence="1">
    <location>
        <begin position="45"/>
        <end position="54"/>
    </location>
</feature>
<evidence type="ECO:0000256" key="1">
    <source>
        <dbReference type="SAM" id="MobiDB-lite"/>
    </source>
</evidence>
<name>A0A800MX06_CYTFI</name>
<gene>
    <name evidence="2" type="ORF">KIS1582_2333</name>
</gene>
<proteinExistence type="predicted"/>
<evidence type="ECO:0000313" key="3">
    <source>
        <dbReference type="Proteomes" id="UP000465778"/>
    </source>
</evidence>
<comment type="caution">
    <text evidence="2">The sequence shown here is derived from an EMBL/GenBank/DDBJ whole genome shotgun (WGS) entry which is preliminary data.</text>
</comment>
<dbReference type="EMBL" id="VDEM01000023">
    <property type="protein sequence ID" value="KAF0823830.1"/>
    <property type="molecule type" value="Genomic_DNA"/>
</dbReference>
<dbReference type="Proteomes" id="UP000465778">
    <property type="component" value="Unassembled WGS sequence"/>
</dbReference>
<reference evidence="2 3" key="1">
    <citation type="journal article" date="2020" name="G3 (Bethesda)">
        <title>Whole Genome Sequencing and Comparative Genomics of Two Nematicidal Bacillus Strains Reveals a Wide Range of Possible Virulence Factors.</title>
        <authorList>
            <person name="Susic N."/>
            <person name="Janezic S."/>
            <person name="Rupnik M."/>
            <person name="Geric Stare B."/>
        </authorList>
    </citation>
    <scope>NUCLEOTIDE SEQUENCE [LARGE SCALE GENOMIC DNA]</scope>
    <source>
        <strain evidence="2 3">I-1582</strain>
    </source>
</reference>
<accession>A0A800MX06</accession>
<protein>
    <submittedName>
        <fullName evidence="2">Uncharacterized protein</fullName>
    </submittedName>
</protein>
<feature type="region of interest" description="Disordered" evidence="1">
    <location>
        <begin position="1"/>
        <end position="61"/>
    </location>
</feature>
<dbReference type="AlphaFoldDB" id="A0A800MX06"/>
<evidence type="ECO:0000313" key="2">
    <source>
        <dbReference type="EMBL" id="KAF0823830.1"/>
    </source>
</evidence>